<dbReference type="GO" id="GO:0016783">
    <property type="term" value="F:sulfurtransferase activity"/>
    <property type="evidence" value="ECO:0007669"/>
    <property type="project" value="InterPro"/>
</dbReference>
<dbReference type="HAMAP" id="MF_00187">
    <property type="entry name" value="FdhD"/>
    <property type="match status" value="1"/>
</dbReference>
<comment type="subcellular location">
    <subcellularLocation>
        <location evidence="3">Cytoplasm</location>
    </subcellularLocation>
</comment>
<dbReference type="PIRSF" id="PIRSF015626">
    <property type="entry name" value="FdhD"/>
    <property type="match status" value="1"/>
</dbReference>
<dbReference type="Pfam" id="PF02634">
    <property type="entry name" value="FdhD-NarQ"/>
    <property type="match status" value="1"/>
</dbReference>
<dbReference type="AlphaFoldDB" id="A0A0B3WPI8"/>
<dbReference type="SUPFAM" id="SSF53927">
    <property type="entry name" value="Cytidine deaminase-like"/>
    <property type="match status" value="1"/>
</dbReference>
<dbReference type="NCBIfam" id="TIGR00129">
    <property type="entry name" value="fdhD_narQ"/>
    <property type="match status" value="1"/>
</dbReference>
<dbReference type="GO" id="GO:0005737">
    <property type="term" value="C:cytoplasm"/>
    <property type="evidence" value="ECO:0007669"/>
    <property type="project" value="UniProtKB-SubCell"/>
</dbReference>
<sequence>MTNFNEKNNNYLANYEYDYSFEFPLIRVNHLDSTKISDTVVAEFPLGLVINGKYENTFLCSPYKLKELVVGYLCSRNLISRKEDILNFEINHGKKIAYVNIDEPIVNDDENTLYLNDYDFLKTNPICNDNLKISVSSIYETMENNLNFSQLFKNTAGVHCIGIYENNKLVIACEDVARHNAMDKAIGHCILNDIPLDNKVIFVSGRLSFEMVKKAARVKVPVIVAKSATTSLVIETAQKLNITLVGFVRGKKMNIYTNPYRILFE</sequence>
<evidence type="ECO:0000313" key="5">
    <source>
        <dbReference type="Proteomes" id="UP000031189"/>
    </source>
</evidence>
<protein>
    <recommendedName>
        <fullName evidence="3">Sulfur carrier protein FdhD</fullName>
    </recommendedName>
</protein>
<evidence type="ECO:0000313" key="4">
    <source>
        <dbReference type="EMBL" id="KHS56425.1"/>
    </source>
</evidence>
<gene>
    <name evidence="3" type="primary">fdhD</name>
    <name evidence="4" type="ORF">QX51_13335</name>
</gene>
<keyword evidence="1 3" id="KW-0963">Cytoplasm</keyword>
<keyword evidence="5" id="KW-1185">Reference proteome</keyword>
<dbReference type="OrthoDB" id="9782042at2"/>
<feature type="active site" description="Cysteine persulfide intermediate" evidence="3">
    <location>
        <position position="127"/>
    </location>
</feature>
<dbReference type="Gene3D" id="3.10.20.10">
    <property type="match status" value="1"/>
</dbReference>
<proteinExistence type="inferred from homology"/>
<dbReference type="RefSeq" id="WP_039680393.1">
    <property type="nucleotide sequence ID" value="NZ_JAWGXO010000009.1"/>
</dbReference>
<dbReference type="InterPro" id="IPR016193">
    <property type="entry name" value="Cytidine_deaminase-like"/>
</dbReference>
<comment type="function">
    <text evidence="3">Required for formate dehydrogenase (FDH) activity. Acts as a sulfur carrier protein that transfers sulfur from IscS to the molybdenum cofactor prior to its insertion into FDH.</text>
</comment>
<dbReference type="STRING" id="1577792.QX51_13335"/>
<comment type="caution">
    <text evidence="4">The sequence shown here is derived from an EMBL/GenBank/DDBJ whole genome shotgun (WGS) entry which is preliminary data.</text>
</comment>
<keyword evidence="2 3" id="KW-0501">Molybdenum cofactor biosynthesis</keyword>
<comment type="similarity">
    <text evidence="3">Belongs to the FdhD family.</text>
</comment>
<evidence type="ECO:0000256" key="1">
    <source>
        <dbReference type="ARBA" id="ARBA00022490"/>
    </source>
</evidence>
<dbReference type="PANTHER" id="PTHR30592:SF1">
    <property type="entry name" value="SULFUR CARRIER PROTEIN FDHD"/>
    <property type="match status" value="1"/>
</dbReference>
<dbReference type="EMBL" id="JWHR01000112">
    <property type="protein sequence ID" value="KHS56425.1"/>
    <property type="molecule type" value="Genomic_DNA"/>
</dbReference>
<feature type="binding site" evidence="3">
    <location>
        <begin position="247"/>
        <end position="252"/>
    </location>
    <ligand>
        <name>Mo-bis(molybdopterin guanine dinucleotide)</name>
        <dbReference type="ChEBI" id="CHEBI:60539"/>
    </ligand>
</feature>
<dbReference type="InterPro" id="IPR003786">
    <property type="entry name" value="FdhD"/>
</dbReference>
<evidence type="ECO:0000256" key="3">
    <source>
        <dbReference type="HAMAP-Rule" id="MF_00187"/>
    </source>
</evidence>
<dbReference type="GO" id="GO:0097163">
    <property type="term" value="F:sulfur carrier activity"/>
    <property type="evidence" value="ECO:0007669"/>
    <property type="project" value="UniProtKB-UniRule"/>
</dbReference>
<dbReference type="Proteomes" id="UP000031189">
    <property type="component" value="Unassembled WGS sequence"/>
</dbReference>
<dbReference type="Gene3D" id="3.40.140.10">
    <property type="entry name" value="Cytidine Deaminase, domain 2"/>
    <property type="match status" value="1"/>
</dbReference>
<name>A0A0B3WPI8_9FIRM</name>
<reference evidence="4 5" key="1">
    <citation type="submission" date="2014-12" db="EMBL/GenBank/DDBJ databases">
        <title>Draft genome sequence of Terrisporobacter sp. 08-306576, isolated from the blood culture of a bacteremia patient.</title>
        <authorList>
            <person name="Lund L.C."/>
            <person name="Sydenham T.V."/>
            <person name="Hogh S.V."/>
            <person name="Skov M.N."/>
            <person name="Kemp M."/>
            <person name="Justesen U.S."/>
        </authorList>
    </citation>
    <scope>NUCLEOTIDE SEQUENCE [LARGE SCALE GENOMIC DNA]</scope>
    <source>
        <strain evidence="4 5">08-306576</strain>
    </source>
</reference>
<organism evidence="4 5">
    <name type="scientific">Terrisporobacter othiniensis</name>
    <dbReference type="NCBI Taxonomy" id="1577792"/>
    <lineage>
        <taxon>Bacteria</taxon>
        <taxon>Bacillati</taxon>
        <taxon>Bacillota</taxon>
        <taxon>Clostridia</taxon>
        <taxon>Peptostreptococcales</taxon>
        <taxon>Peptostreptococcaceae</taxon>
        <taxon>Terrisporobacter</taxon>
    </lineage>
</organism>
<evidence type="ECO:0000256" key="2">
    <source>
        <dbReference type="ARBA" id="ARBA00023150"/>
    </source>
</evidence>
<accession>A0A0B3WPI8</accession>
<dbReference type="PANTHER" id="PTHR30592">
    <property type="entry name" value="FORMATE DEHYDROGENASE"/>
    <property type="match status" value="1"/>
</dbReference>
<dbReference type="GO" id="GO:0006777">
    <property type="term" value="P:Mo-molybdopterin cofactor biosynthetic process"/>
    <property type="evidence" value="ECO:0007669"/>
    <property type="project" value="UniProtKB-UniRule"/>
</dbReference>